<accession>A0A0H5S9A9</accession>
<evidence type="ECO:0000313" key="3">
    <source>
        <dbReference type="Proteomes" id="UP000199147"/>
    </source>
</evidence>
<dbReference type="Proteomes" id="UP000199147">
    <property type="component" value="Unassembled WGS sequence"/>
</dbReference>
<organism evidence="2 3">
    <name type="scientific">Mycolicibacterium neworleansense</name>
    <dbReference type="NCBI Taxonomy" id="146018"/>
    <lineage>
        <taxon>Bacteria</taxon>
        <taxon>Bacillati</taxon>
        <taxon>Actinomycetota</taxon>
        <taxon>Actinomycetes</taxon>
        <taxon>Mycobacteriales</taxon>
        <taxon>Mycobacteriaceae</taxon>
        <taxon>Mycolicibacterium</taxon>
    </lineage>
</organism>
<reference evidence="3" key="1">
    <citation type="submission" date="2015-07" db="EMBL/GenBank/DDBJ databases">
        <authorList>
            <person name="Urmite Genomes"/>
        </authorList>
    </citation>
    <scope>NUCLEOTIDE SEQUENCE [LARGE SCALE GENOMIC DNA]</scope>
    <source>
        <strain evidence="3">type strain: ATCC 49404</strain>
    </source>
</reference>
<gene>
    <name evidence="2" type="ORF">BN2156_04830</name>
</gene>
<dbReference type="InterPro" id="IPR005693">
    <property type="entry name" value="Mce"/>
</dbReference>
<dbReference type="Pfam" id="PF02470">
    <property type="entry name" value="MlaD"/>
    <property type="match status" value="1"/>
</dbReference>
<evidence type="ECO:0000259" key="1">
    <source>
        <dbReference type="Pfam" id="PF02470"/>
    </source>
</evidence>
<feature type="domain" description="Mce/MlaD" evidence="1">
    <location>
        <begin position="38"/>
        <end position="111"/>
    </location>
</feature>
<dbReference type="InterPro" id="IPR052336">
    <property type="entry name" value="MlaD_Phospholipid_Transporter"/>
</dbReference>
<protein>
    <submittedName>
        <fullName evidence="2">Virulence factor Mce family protein</fullName>
    </submittedName>
</protein>
<dbReference type="NCBIfam" id="TIGR00996">
    <property type="entry name" value="Mtu_fam_mce"/>
    <property type="match status" value="1"/>
</dbReference>
<dbReference type="InterPro" id="IPR003399">
    <property type="entry name" value="Mce/MlaD"/>
</dbReference>
<name>A0A0H5S9A9_9MYCO</name>
<dbReference type="PANTHER" id="PTHR33371">
    <property type="entry name" value="INTERMEMBRANE PHOSPHOLIPID TRANSPORT SYSTEM BINDING PROTEIN MLAD-RELATED"/>
    <property type="match status" value="1"/>
</dbReference>
<dbReference type="RefSeq" id="WP_090517342.1">
    <property type="nucleotide sequence ID" value="NZ_CWKH01000002.1"/>
</dbReference>
<sequence>MRRLVVVQLAIFAVIAAIVIPFGVRYVAGPQGFRTPMTLTATMADAFGLTAGTSVTVRGVQVGTVDDVWLAPDGTAMVRLAIDPDTRIPRDAILTVGMGTAAGIQSVDIMPQSDGGPYLASGDTIAAPADRQPIQMDRIMGDTAQLVKGVDTRAVQDVGTELANAFDGLGPDLAMLFDNAADVSTRIRNQTGQLQPLIEGTAELVTTMAGQGDPFVRGMAASSRLANQLDGSGPAFLYLTDRSPSALASLQRVLDTYQGTFGATLANLATVTPIIGDRTESLQTGLTTIPKGLQDLTSIVKVDATGQTRADFSLIATQGPVCNYDVDRRTIGDVSAKEPNLVMYCPPAPDMLMRGAVNAPRPNDLGLQNSQTPGYPIGPEVVNDPVQIPTLAQLAYKWRSILKGGPQ</sequence>
<dbReference type="EMBL" id="CWKH01000002">
    <property type="protein sequence ID" value="CRZ17934.1"/>
    <property type="molecule type" value="Genomic_DNA"/>
</dbReference>
<dbReference type="PANTHER" id="PTHR33371:SF16">
    <property type="entry name" value="MCE-FAMILY PROTEIN MCE3F"/>
    <property type="match status" value="1"/>
</dbReference>
<dbReference type="STRING" id="146018.BN2156_04830"/>
<evidence type="ECO:0000313" key="2">
    <source>
        <dbReference type="EMBL" id="CRZ17934.1"/>
    </source>
</evidence>
<dbReference type="GO" id="GO:0005576">
    <property type="term" value="C:extracellular region"/>
    <property type="evidence" value="ECO:0007669"/>
    <property type="project" value="TreeGrafter"/>
</dbReference>
<keyword evidence="3" id="KW-1185">Reference proteome</keyword>
<proteinExistence type="predicted"/>
<dbReference type="OrthoDB" id="4741753at2"/>
<dbReference type="AlphaFoldDB" id="A0A0H5S9A9"/>